<sequence length="170" mass="18047">MRAKTSPPPKKSPSSSFAAPNTPVDRRSLPPQSTFRLPPHIVSPTCTQQISTQNPISPPPTAMSRRTKRLVAPPPRTIASSSGPPGVPLPSAAPYSYGGPWFPTPPPGWFAPPSQAMPSSSACPLSAAGKTNINVQLDLEEWILLCWPLHSTELLTGTPVRVVAAEHYGS</sequence>
<dbReference type="Proteomes" id="UP000006591">
    <property type="component" value="Chromosome 8"/>
</dbReference>
<dbReference type="OMA" id="HIWNRIL"/>
<feature type="compositionally biased region" description="Pro residues" evidence="1">
    <location>
        <begin position="1"/>
        <end position="11"/>
    </location>
</feature>
<reference evidence="2" key="1">
    <citation type="submission" date="2015-04" db="UniProtKB">
        <authorList>
            <consortium name="EnsemblPlants"/>
        </authorList>
    </citation>
    <scope>IDENTIFICATION</scope>
    <source>
        <strain evidence="2">SL10</strain>
    </source>
</reference>
<dbReference type="HOGENOM" id="CLU_1573164_0_0_1"/>
<protein>
    <submittedName>
        <fullName evidence="2">Uncharacterized protein</fullName>
    </submittedName>
</protein>
<evidence type="ECO:0000313" key="3">
    <source>
        <dbReference type="Proteomes" id="UP000006591"/>
    </source>
</evidence>
<proteinExistence type="predicted"/>
<feature type="compositionally biased region" description="Polar residues" evidence="1">
    <location>
        <begin position="44"/>
        <end position="55"/>
    </location>
</feature>
<keyword evidence="3" id="KW-1185">Reference proteome</keyword>
<name>A0A0E0IAT1_ORYNI</name>
<organism evidence="2">
    <name type="scientific">Oryza nivara</name>
    <name type="common">Indian wild rice</name>
    <name type="synonym">Oryza sativa f. spontanea</name>
    <dbReference type="NCBI Taxonomy" id="4536"/>
    <lineage>
        <taxon>Eukaryota</taxon>
        <taxon>Viridiplantae</taxon>
        <taxon>Streptophyta</taxon>
        <taxon>Embryophyta</taxon>
        <taxon>Tracheophyta</taxon>
        <taxon>Spermatophyta</taxon>
        <taxon>Magnoliopsida</taxon>
        <taxon>Liliopsida</taxon>
        <taxon>Poales</taxon>
        <taxon>Poaceae</taxon>
        <taxon>BOP clade</taxon>
        <taxon>Oryzoideae</taxon>
        <taxon>Oryzeae</taxon>
        <taxon>Oryzinae</taxon>
        <taxon>Oryza</taxon>
    </lineage>
</organism>
<dbReference type="EnsemblPlants" id="ONIVA08G12820.1">
    <property type="protein sequence ID" value="ONIVA08G12820.1"/>
    <property type="gene ID" value="ONIVA08G12820"/>
</dbReference>
<evidence type="ECO:0000313" key="2">
    <source>
        <dbReference type="EnsemblPlants" id="ONIVA08G12820.1"/>
    </source>
</evidence>
<dbReference type="Gramene" id="ONIVA08G12820.1">
    <property type="protein sequence ID" value="ONIVA08G12820.1"/>
    <property type="gene ID" value="ONIVA08G12820"/>
</dbReference>
<feature type="region of interest" description="Disordered" evidence="1">
    <location>
        <begin position="1"/>
        <end position="87"/>
    </location>
</feature>
<reference evidence="2" key="2">
    <citation type="submission" date="2018-04" db="EMBL/GenBank/DDBJ databases">
        <title>OnivRS2 (Oryza nivara Reference Sequence Version 2).</title>
        <authorList>
            <person name="Zhang J."/>
            <person name="Kudrna D."/>
            <person name="Lee S."/>
            <person name="Talag J."/>
            <person name="Rajasekar S."/>
            <person name="Welchert J."/>
            <person name="Hsing Y.-I."/>
            <person name="Wing R.A."/>
        </authorList>
    </citation>
    <scope>NUCLEOTIDE SEQUENCE [LARGE SCALE GENOMIC DNA]</scope>
    <source>
        <strain evidence="2">SL10</strain>
    </source>
</reference>
<dbReference type="AlphaFoldDB" id="A0A0E0IAT1"/>
<accession>A0A0E0IAT1</accession>
<evidence type="ECO:0000256" key="1">
    <source>
        <dbReference type="SAM" id="MobiDB-lite"/>
    </source>
</evidence>